<dbReference type="AlphaFoldDB" id="A0A4R2J5Z7"/>
<dbReference type="EMBL" id="SLWS01000011">
    <property type="protein sequence ID" value="TCO52882.1"/>
    <property type="molecule type" value="Genomic_DNA"/>
</dbReference>
<dbReference type="RefSeq" id="WP_132123853.1">
    <property type="nucleotide sequence ID" value="NZ_SLWS01000011.1"/>
</dbReference>
<evidence type="ECO:0000259" key="1">
    <source>
        <dbReference type="Pfam" id="PF20011"/>
    </source>
</evidence>
<dbReference type="Gene3D" id="3.40.140.10">
    <property type="entry name" value="Cytidine Deaminase, domain 2"/>
    <property type="match status" value="1"/>
</dbReference>
<dbReference type="InterPro" id="IPR045476">
    <property type="entry name" value="FvmJAB_N"/>
</dbReference>
<keyword evidence="3" id="KW-1185">Reference proteome</keyword>
<sequence>MEVDLEVFRARDKEPYCRYDFASVLRRAALRTFGDMARRGKIELTLEEAEAGGTHPGPPEVRNLVARDGNCVLRLIQDGKTAQEVRLPTVDLVGPVLADELRQVRPGERHWSFRLRQRRVTALIVLGDKIAEQLTRLSGRPEPVIEGSMDVDPRKDRHQPFEVTQIEDQDEQLVQPADLGLDPDQLDRVNVLMPAKIHQQLLKDMPLATTMEEGGFLLGRVAKADERTHLVEITHVTPAHRSGAGMIHFTFTGESFLAVHRLIEERGQAEKLVGWYHTHLLGVGIDMGLSSIDEDLHLATFQRPWQVAALINIRKRDRLLRFFGRGDKDLQEYDLWISDDSGGYRPAHPELGGE</sequence>
<dbReference type="OrthoDB" id="3337379at2"/>
<evidence type="ECO:0000313" key="2">
    <source>
        <dbReference type="EMBL" id="TCO52882.1"/>
    </source>
</evidence>
<gene>
    <name evidence="2" type="ORF">EV192_11176</name>
</gene>
<dbReference type="SUPFAM" id="SSF102712">
    <property type="entry name" value="JAB1/MPN domain"/>
    <property type="match status" value="1"/>
</dbReference>
<proteinExistence type="predicted"/>
<dbReference type="Proteomes" id="UP000295680">
    <property type="component" value="Unassembled WGS sequence"/>
</dbReference>
<feature type="domain" description="JAB-N" evidence="1">
    <location>
        <begin position="6"/>
        <end position="171"/>
    </location>
</feature>
<accession>A0A4R2J5Z7</accession>
<comment type="caution">
    <text evidence="2">The sequence shown here is derived from an EMBL/GenBank/DDBJ whole genome shotgun (WGS) entry which is preliminary data.</text>
</comment>
<name>A0A4R2J5Z7_9PSEU</name>
<dbReference type="Pfam" id="PF20011">
    <property type="entry name" value="fvmJAB_N"/>
    <property type="match status" value="1"/>
</dbReference>
<reference evidence="2 3" key="1">
    <citation type="submission" date="2019-03" db="EMBL/GenBank/DDBJ databases">
        <title>Genomic Encyclopedia of Type Strains, Phase IV (KMG-IV): sequencing the most valuable type-strain genomes for metagenomic binning, comparative biology and taxonomic classification.</title>
        <authorList>
            <person name="Goeker M."/>
        </authorList>
    </citation>
    <scope>NUCLEOTIDE SEQUENCE [LARGE SCALE GENOMIC DNA]</scope>
    <source>
        <strain evidence="2 3">DSM 45934</strain>
    </source>
</reference>
<organism evidence="2 3">
    <name type="scientific">Actinocrispum wychmicini</name>
    <dbReference type="NCBI Taxonomy" id="1213861"/>
    <lineage>
        <taxon>Bacteria</taxon>
        <taxon>Bacillati</taxon>
        <taxon>Actinomycetota</taxon>
        <taxon>Actinomycetes</taxon>
        <taxon>Pseudonocardiales</taxon>
        <taxon>Pseudonocardiaceae</taxon>
        <taxon>Actinocrispum</taxon>
    </lineage>
</organism>
<protein>
    <recommendedName>
        <fullName evidence="1">JAB-N domain-containing protein</fullName>
    </recommendedName>
</protein>
<evidence type="ECO:0000313" key="3">
    <source>
        <dbReference type="Proteomes" id="UP000295680"/>
    </source>
</evidence>